<keyword evidence="10" id="KW-1185">Reference proteome</keyword>
<comment type="caution">
    <text evidence="9">The sequence shown here is derived from an EMBL/GenBank/DDBJ whole genome shotgun (WGS) entry which is preliminary data.</text>
</comment>
<accession>A0A0E9NQS7</accession>
<dbReference type="PANTHER" id="PTHR13011:SF0">
    <property type="entry name" value="GENERAL TRANSCRIPTION FACTOR IIF SUBUNIT 1"/>
    <property type="match status" value="1"/>
</dbReference>
<dbReference type="GO" id="GO:0032968">
    <property type="term" value="P:positive regulation of transcription elongation by RNA polymerase II"/>
    <property type="evidence" value="ECO:0007669"/>
    <property type="project" value="InterPro"/>
</dbReference>
<feature type="region of interest" description="Disordered" evidence="8">
    <location>
        <begin position="375"/>
        <end position="472"/>
    </location>
</feature>
<feature type="region of interest" description="Disordered" evidence="8">
    <location>
        <begin position="179"/>
        <end position="199"/>
    </location>
</feature>
<evidence type="ECO:0000256" key="8">
    <source>
        <dbReference type="SAM" id="MobiDB-lite"/>
    </source>
</evidence>
<keyword evidence="3 7" id="KW-0805">Transcription regulation</keyword>
<feature type="compositionally biased region" description="Low complexity" evidence="8">
    <location>
        <begin position="541"/>
        <end position="556"/>
    </location>
</feature>
<dbReference type="OMA" id="WCPESER"/>
<evidence type="ECO:0000256" key="7">
    <source>
        <dbReference type="RuleBase" id="RU366044"/>
    </source>
</evidence>
<feature type="compositionally biased region" description="Acidic residues" evidence="8">
    <location>
        <begin position="421"/>
        <end position="440"/>
    </location>
</feature>
<dbReference type="InterPro" id="IPR011039">
    <property type="entry name" value="TFIIF_interaction"/>
</dbReference>
<feature type="compositionally biased region" description="Basic and acidic residues" evidence="8">
    <location>
        <begin position="444"/>
        <end position="456"/>
    </location>
</feature>
<dbReference type="STRING" id="698492.A0A0E9NQS7"/>
<dbReference type="AlphaFoldDB" id="A0A0E9NQS7"/>
<keyword evidence="4 7" id="KW-0238">DNA-binding</keyword>
<dbReference type="InterPro" id="IPR008851">
    <property type="entry name" value="TFIIF-alpha"/>
</dbReference>
<keyword evidence="6 7" id="KW-0539">Nucleus</keyword>
<dbReference type="SUPFAM" id="SSF50916">
    <property type="entry name" value="Rap30/74 interaction domains"/>
    <property type="match status" value="1"/>
</dbReference>
<evidence type="ECO:0000256" key="5">
    <source>
        <dbReference type="ARBA" id="ARBA00023163"/>
    </source>
</evidence>
<dbReference type="GO" id="GO:0005674">
    <property type="term" value="C:transcription factor TFIIF complex"/>
    <property type="evidence" value="ECO:0007669"/>
    <property type="project" value="TreeGrafter"/>
</dbReference>
<comment type="subcellular location">
    <subcellularLocation>
        <location evidence="1 7">Nucleus</location>
    </subcellularLocation>
</comment>
<dbReference type="GO" id="GO:0001096">
    <property type="term" value="F:TFIIF-class transcription factor complex binding"/>
    <property type="evidence" value="ECO:0007669"/>
    <property type="project" value="TreeGrafter"/>
</dbReference>
<dbReference type="GO" id="GO:0006367">
    <property type="term" value="P:transcription initiation at RNA polymerase II promoter"/>
    <property type="evidence" value="ECO:0007669"/>
    <property type="project" value="InterPro"/>
</dbReference>
<name>A0A0E9NQS7_SAICN</name>
<organism evidence="9 10">
    <name type="scientific">Saitoella complicata (strain BCRC 22490 / CBS 7301 / JCM 7358 / NBRC 10748 / NRRL Y-17804)</name>
    <dbReference type="NCBI Taxonomy" id="698492"/>
    <lineage>
        <taxon>Eukaryota</taxon>
        <taxon>Fungi</taxon>
        <taxon>Dikarya</taxon>
        <taxon>Ascomycota</taxon>
        <taxon>Taphrinomycotina</taxon>
        <taxon>Taphrinomycotina incertae sedis</taxon>
        <taxon>Saitoella</taxon>
    </lineage>
</organism>
<protein>
    <recommendedName>
        <fullName evidence="7">Transcription initiation factor IIF subunit alpha</fullName>
    </recommendedName>
</protein>
<dbReference type="GO" id="GO:0016251">
    <property type="term" value="F:RNA polymerase II general transcription initiation factor activity"/>
    <property type="evidence" value="ECO:0007669"/>
    <property type="project" value="TreeGrafter"/>
</dbReference>
<comment type="function">
    <text evidence="7">TFIIF is a general transcription initiation factor that binds to RNA polymerase II and helps to recruit it to the initiation complex in collaboration with TFIIB. It promotes transcription elongation.</text>
</comment>
<evidence type="ECO:0000256" key="6">
    <source>
        <dbReference type="ARBA" id="ARBA00023242"/>
    </source>
</evidence>
<evidence type="ECO:0000313" key="10">
    <source>
        <dbReference type="Proteomes" id="UP000033140"/>
    </source>
</evidence>
<dbReference type="Pfam" id="PF05793">
    <property type="entry name" value="TFIIF_alpha"/>
    <property type="match status" value="1"/>
</dbReference>
<reference evidence="9 10" key="3">
    <citation type="journal article" date="2015" name="Genome Announc.">
        <title>Draft Genome Sequence of the Archiascomycetous Yeast Saitoella complicata.</title>
        <authorList>
            <person name="Yamauchi K."/>
            <person name="Kondo S."/>
            <person name="Hamamoto M."/>
            <person name="Takahashi Y."/>
            <person name="Ogura Y."/>
            <person name="Hayashi T."/>
            <person name="Nishida H."/>
        </authorList>
    </citation>
    <scope>NUCLEOTIDE SEQUENCE [LARGE SCALE GENOMIC DNA]</scope>
    <source>
        <strain evidence="9 10">NRRL Y-17804</strain>
    </source>
</reference>
<feature type="region of interest" description="Disordered" evidence="8">
    <location>
        <begin position="506"/>
        <end position="561"/>
    </location>
</feature>
<keyword evidence="5 7" id="KW-0804">Transcription</keyword>
<proteinExistence type="inferred from homology"/>
<dbReference type="Proteomes" id="UP000033140">
    <property type="component" value="Unassembled WGS sequence"/>
</dbReference>
<evidence type="ECO:0000313" key="9">
    <source>
        <dbReference type="EMBL" id="GAO51775.1"/>
    </source>
</evidence>
<feature type="compositionally biased region" description="Low complexity" evidence="8">
    <location>
        <begin position="513"/>
        <end position="526"/>
    </location>
</feature>
<dbReference type="GO" id="GO:0003677">
    <property type="term" value="F:DNA binding"/>
    <property type="evidence" value="ECO:0007669"/>
    <property type="project" value="UniProtKB-KW"/>
</dbReference>
<feature type="compositionally biased region" description="Basic residues" evidence="8">
    <location>
        <begin position="399"/>
        <end position="408"/>
    </location>
</feature>
<gene>
    <name evidence="9" type="ORF">G7K_5868-t1</name>
</gene>
<sequence>MLNAYIEQGDCFKTSVDGCLCRYNNIRWATPEHTEAVITEDSVKGRRVVVGTINKDDKPLQSSSPFVRHKLSDRAGTAYSPSTGPTRRISTQRTIAIMEGPAAPGPGMQANGAPVPQPTNIKLFFNPNASDVRHNVMRFHSTKDVDINNFSKPVKLHRRHPNATRAALAASTIGVVDGENASGSGAEGSGDTAPAAPKPRSNLFKKKLAQVYHADKDAWRLKQEESAPWVLEDDGGSNTWVGSLEASQAAYVVFVPHGDGFMVIPADRWYKFANKSKSRGMTLEEAEEEMTKRSKVPKWYREKLEQKVKEEQENKPVKPSGVLGRKPASASVQRRAGDEGDLDFEEEFADDEEVQLGGDDEELSKALEARIKEEQLSANAMGEAEYNFDEDEDDDKPKYNKAGKRTNKLLRNVEKNIAYGSDEENPYESEDEDTDSEDLFGDGPKQDTIVKKETSDPRSLSNLIPHRQRPEHLILKLTPTVLSRFSALPNRPWVSRSLRAVIGGPPLKRRLAGSDTESTGEMSEGSGTEGRSRKNKVPRTGSPSASSPAQSPGAAAVDPGSWITGDEMKRALGSQPSITIKGLLHIFAVKLKKNPENKPLLAPMLKKFADKLEDGKLKLKAEFA</sequence>
<reference evidence="9 10" key="1">
    <citation type="journal article" date="2011" name="J. Gen. Appl. Microbiol.">
        <title>Draft genome sequencing of the enigmatic yeast Saitoella complicata.</title>
        <authorList>
            <person name="Nishida H."/>
            <person name="Hamamoto M."/>
            <person name="Sugiyama J."/>
        </authorList>
    </citation>
    <scope>NUCLEOTIDE SEQUENCE [LARGE SCALE GENOMIC DNA]</scope>
    <source>
        <strain evidence="9 10">NRRL Y-17804</strain>
    </source>
</reference>
<dbReference type="EMBL" id="BACD03000052">
    <property type="protein sequence ID" value="GAO51775.1"/>
    <property type="molecule type" value="Genomic_DNA"/>
</dbReference>
<feature type="compositionally biased region" description="Basic and acidic residues" evidence="8">
    <location>
        <begin position="307"/>
        <end position="316"/>
    </location>
</feature>
<evidence type="ECO:0000256" key="3">
    <source>
        <dbReference type="ARBA" id="ARBA00023015"/>
    </source>
</evidence>
<reference evidence="9 10" key="2">
    <citation type="journal article" date="2014" name="J. Gen. Appl. Microbiol.">
        <title>The early diverging ascomycetous budding yeast Saitoella complicata has three histone deacetylases belonging to the Clr6, Hos2, and Rpd3 lineages.</title>
        <authorList>
            <person name="Nishida H."/>
            <person name="Matsumoto T."/>
            <person name="Kondo S."/>
            <person name="Hamamoto M."/>
            <person name="Yoshikawa H."/>
        </authorList>
    </citation>
    <scope>NUCLEOTIDE SEQUENCE [LARGE SCALE GENOMIC DNA]</scope>
    <source>
        <strain evidence="9 10">NRRL Y-17804</strain>
    </source>
</reference>
<comment type="similarity">
    <text evidence="2 7">Belongs to the TFIIF alpha subunit family.</text>
</comment>
<feature type="region of interest" description="Disordered" evidence="8">
    <location>
        <begin position="307"/>
        <end position="341"/>
    </location>
</feature>
<dbReference type="PANTHER" id="PTHR13011">
    <property type="entry name" value="TFIIF-ALPHA"/>
    <property type="match status" value="1"/>
</dbReference>
<evidence type="ECO:0000256" key="1">
    <source>
        <dbReference type="ARBA" id="ARBA00004123"/>
    </source>
</evidence>
<evidence type="ECO:0000256" key="4">
    <source>
        <dbReference type="ARBA" id="ARBA00023125"/>
    </source>
</evidence>
<evidence type="ECO:0000256" key="2">
    <source>
        <dbReference type="ARBA" id="ARBA00005249"/>
    </source>
</evidence>